<dbReference type="Proteomes" id="UP001157034">
    <property type="component" value="Unassembled WGS sequence"/>
</dbReference>
<dbReference type="CDD" id="cd06225">
    <property type="entry name" value="HAMP"/>
    <property type="match status" value="1"/>
</dbReference>
<keyword evidence="8 11" id="KW-1133">Transmembrane helix</keyword>
<organism evidence="14 15">
    <name type="scientific">Pseudolysinimonas kribbensis</name>
    <dbReference type="NCBI Taxonomy" id="433641"/>
    <lineage>
        <taxon>Bacteria</taxon>
        <taxon>Bacillati</taxon>
        <taxon>Actinomycetota</taxon>
        <taxon>Actinomycetes</taxon>
        <taxon>Micrococcales</taxon>
        <taxon>Microbacteriaceae</taxon>
        <taxon>Pseudolysinimonas</taxon>
    </lineage>
</organism>
<keyword evidence="6 11" id="KW-0812">Transmembrane</keyword>
<feature type="region of interest" description="Disordered" evidence="10">
    <location>
        <begin position="297"/>
        <end position="330"/>
    </location>
</feature>
<evidence type="ECO:0000256" key="1">
    <source>
        <dbReference type="ARBA" id="ARBA00000085"/>
    </source>
</evidence>
<accession>A0ABQ6K7B0</accession>
<name>A0ABQ6K7B0_9MICO</name>
<reference evidence="15" key="1">
    <citation type="journal article" date="2019" name="Int. J. Syst. Evol. Microbiol.">
        <title>The Global Catalogue of Microorganisms (GCM) 10K type strain sequencing project: providing services to taxonomists for standard genome sequencing and annotation.</title>
        <authorList>
            <consortium name="The Broad Institute Genomics Platform"/>
            <consortium name="The Broad Institute Genome Sequencing Center for Infectious Disease"/>
            <person name="Wu L."/>
            <person name="Ma J."/>
        </authorList>
    </citation>
    <scope>NUCLEOTIDE SEQUENCE [LARGE SCALE GENOMIC DNA]</scope>
    <source>
        <strain evidence="15">NBRC 108894</strain>
    </source>
</reference>
<dbReference type="InterPro" id="IPR003661">
    <property type="entry name" value="HisK_dim/P_dom"/>
</dbReference>
<dbReference type="InterPro" id="IPR003660">
    <property type="entry name" value="HAMP_dom"/>
</dbReference>
<gene>
    <name evidence="14" type="ORF">GCM10025881_23190</name>
</gene>
<evidence type="ECO:0000256" key="7">
    <source>
        <dbReference type="ARBA" id="ARBA00022777"/>
    </source>
</evidence>
<dbReference type="InterPro" id="IPR003594">
    <property type="entry name" value="HATPase_dom"/>
</dbReference>
<dbReference type="InterPro" id="IPR036097">
    <property type="entry name" value="HisK_dim/P_sf"/>
</dbReference>
<feature type="transmembrane region" description="Helical" evidence="11">
    <location>
        <begin position="7"/>
        <end position="29"/>
    </location>
</feature>
<dbReference type="Gene3D" id="6.10.340.10">
    <property type="match status" value="1"/>
</dbReference>
<dbReference type="PROSITE" id="PS50885">
    <property type="entry name" value="HAMP"/>
    <property type="match status" value="1"/>
</dbReference>
<evidence type="ECO:0000256" key="2">
    <source>
        <dbReference type="ARBA" id="ARBA00004236"/>
    </source>
</evidence>
<evidence type="ECO:0000256" key="5">
    <source>
        <dbReference type="ARBA" id="ARBA00022679"/>
    </source>
</evidence>
<evidence type="ECO:0000256" key="6">
    <source>
        <dbReference type="ARBA" id="ARBA00022692"/>
    </source>
</evidence>
<dbReference type="Gene3D" id="1.10.287.130">
    <property type="match status" value="1"/>
</dbReference>
<evidence type="ECO:0000256" key="8">
    <source>
        <dbReference type="ARBA" id="ARBA00022989"/>
    </source>
</evidence>
<sequence>MRLTLSYAVFLLVAAAAMFALILYVLHFVPLATGLRGRDGFLPGRDDLFRAVWPRLWQVAGVLLVIGLVGGWLLSGRMLRPLGRINAVAQRVAAGSLDDRVAMTGPHDEFHQLADTFDSMLDRLQHAFEEQRRFTANASHELRTPYAISRSMIDVAQADPDGVDMPELLRRLDETNRRGAETVAALLTLASLDYLPEVLDEPVDLADLTADVVEELRPIARASGVSVTTTLGEGDIDGRTALVRQLVGNLVLNGIRHNAPGGDVEVTTRSDDSGAVEVTVVNTGPVVPPEVVGTLTEPFVRGRGGSPREPAGRPARAAASGSPSSRASRRCTARHCGWCRERRAGSPHG</sequence>
<dbReference type="SMART" id="SM00304">
    <property type="entry name" value="HAMP"/>
    <property type="match status" value="1"/>
</dbReference>
<dbReference type="PANTHER" id="PTHR45436">
    <property type="entry name" value="SENSOR HISTIDINE KINASE YKOH"/>
    <property type="match status" value="1"/>
</dbReference>
<dbReference type="EMBL" id="BSVB01000001">
    <property type="protein sequence ID" value="GMA95495.1"/>
    <property type="molecule type" value="Genomic_DNA"/>
</dbReference>
<protein>
    <recommendedName>
        <fullName evidence="3">histidine kinase</fullName>
        <ecNumber evidence="3">2.7.13.3</ecNumber>
    </recommendedName>
</protein>
<dbReference type="PANTHER" id="PTHR45436:SF5">
    <property type="entry name" value="SENSOR HISTIDINE KINASE TRCS"/>
    <property type="match status" value="1"/>
</dbReference>
<proteinExistence type="predicted"/>
<evidence type="ECO:0000313" key="14">
    <source>
        <dbReference type="EMBL" id="GMA95495.1"/>
    </source>
</evidence>
<evidence type="ECO:0000256" key="9">
    <source>
        <dbReference type="ARBA" id="ARBA00023012"/>
    </source>
</evidence>
<dbReference type="Pfam" id="PF00512">
    <property type="entry name" value="HisKA"/>
    <property type="match status" value="1"/>
</dbReference>
<dbReference type="EC" id="2.7.13.3" evidence="3"/>
<feature type="transmembrane region" description="Helical" evidence="11">
    <location>
        <begin position="56"/>
        <end position="74"/>
    </location>
</feature>
<dbReference type="CDD" id="cd00082">
    <property type="entry name" value="HisKA"/>
    <property type="match status" value="1"/>
</dbReference>
<comment type="catalytic activity">
    <reaction evidence="1">
        <text>ATP + protein L-histidine = ADP + protein N-phospho-L-histidine.</text>
        <dbReference type="EC" id="2.7.13.3"/>
    </reaction>
</comment>
<dbReference type="SMART" id="SM00388">
    <property type="entry name" value="HisKA"/>
    <property type="match status" value="1"/>
</dbReference>
<keyword evidence="11" id="KW-0472">Membrane</keyword>
<evidence type="ECO:0000313" key="15">
    <source>
        <dbReference type="Proteomes" id="UP001157034"/>
    </source>
</evidence>
<comment type="subcellular location">
    <subcellularLocation>
        <location evidence="2">Cell membrane</location>
    </subcellularLocation>
</comment>
<dbReference type="InterPro" id="IPR036890">
    <property type="entry name" value="HATPase_C_sf"/>
</dbReference>
<evidence type="ECO:0000256" key="3">
    <source>
        <dbReference type="ARBA" id="ARBA00012438"/>
    </source>
</evidence>
<dbReference type="InterPro" id="IPR050428">
    <property type="entry name" value="TCS_sensor_his_kinase"/>
</dbReference>
<feature type="domain" description="Histidine kinase" evidence="12">
    <location>
        <begin position="137"/>
        <end position="304"/>
    </location>
</feature>
<feature type="domain" description="HAMP" evidence="13">
    <location>
        <begin position="76"/>
        <end position="129"/>
    </location>
</feature>
<dbReference type="PROSITE" id="PS50109">
    <property type="entry name" value="HIS_KIN"/>
    <property type="match status" value="1"/>
</dbReference>
<dbReference type="SUPFAM" id="SSF47384">
    <property type="entry name" value="Homodimeric domain of signal transducing histidine kinase"/>
    <property type="match status" value="1"/>
</dbReference>
<dbReference type="GO" id="GO:0016301">
    <property type="term" value="F:kinase activity"/>
    <property type="evidence" value="ECO:0007669"/>
    <property type="project" value="UniProtKB-KW"/>
</dbReference>
<evidence type="ECO:0000259" key="12">
    <source>
        <dbReference type="PROSITE" id="PS50109"/>
    </source>
</evidence>
<dbReference type="SUPFAM" id="SSF55874">
    <property type="entry name" value="ATPase domain of HSP90 chaperone/DNA topoisomerase II/histidine kinase"/>
    <property type="match status" value="1"/>
</dbReference>
<evidence type="ECO:0000256" key="11">
    <source>
        <dbReference type="SAM" id="Phobius"/>
    </source>
</evidence>
<dbReference type="InterPro" id="IPR005467">
    <property type="entry name" value="His_kinase_dom"/>
</dbReference>
<dbReference type="Pfam" id="PF00672">
    <property type="entry name" value="HAMP"/>
    <property type="match status" value="1"/>
</dbReference>
<keyword evidence="5" id="KW-0808">Transferase</keyword>
<dbReference type="Gene3D" id="3.30.565.10">
    <property type="entry name" value="Histidine kinase-like ATPase, C-terminal domain"/>
    <property type="match status" value="1"/>
</dbReference>
<keyword evidence="7 14" id="KW-0418">Kinase</keyword>
<dbReference type="SUPFAM" id="SSF158472">
    <property type="entry name" value="HAMP domain-like"/>
    <property type="match status" value="1"/>
</dbReference>
<keyword evidence="4" id="KW-0597">Phosphoprotein</keyword>
<dbReference type="Pfam" id="PF02518">
    <property type="entry name" value="HATPase_c"/>
    <property type="match status" value="1"/>
</dbReference>
<evidence type="ECO:0000259" key="13">
    <source>
        <dbReference type="PROSITE" id="PS50885"/>
    </source>
</evidence>
<evidence type="ECO:0000256" key="10">
    <source>
        <dbReference type="SAM" id="MobiDB-lite"/>
    </source>
</evidence>
<keyword evidence="15" id="KW-1185">Reference proteome</keyword>
<comment type="caution">
    <text evidence="14">The sequence shown here is derived from an EMBL/GenBank/DDBJ whole genome shotgun (WGS) entry which is preliminary data.</text>
</comment>
<evidence type="ECO:0000256" key="4">
    <source>
        <dbReference type="ARBA" id="ARBA00022553"/>
    </source>
</evidence>
<keyword evidence="9" id="KW-0902">Two-component regulatory system</keyword>
<feature type="compositionally biased region" description="Low complexity" evidence="10">
    <location>
        <begin position="307"/>
        <end position="326"/>
    </location>
</feature>
<dbReference type="RefSeq" id="WP_284254262.1">
    <property type="nucleotide sequence ID" value="NZ_BSVB01000001.1"/>
</dbReference>